<gene>
    <name evidence="2" type="ORF">A3A34_03395</name>
</gene>
<evidence type="ECO:0000313" key="2">
    <source>
        <dbReference type="EMBL" id="OGG73299.1"/>
    </source>
</evidence>
<evidence type="ECO:0000313" key="3">
    <source>
        <dbReference type="Proteomes" id="UP000178587"/>
    </source>
</evidence>
<proteinExistence type="predicted"/>
<sequence>MNNAVLTVLPETQQEALKNLGVVLLYVHGSVATGSARKDSDVDIAVLFDHTPADSVEATAGIVAALHGFEKEREMDVSILNEASPLLNQTVASQGKLLYARLPDDALLFEMRAMHEYEYSRQVVRLGQELALQYKYKNTRAYD</sequence>
<dbReference type="CDD" id="cd05403">
    <property type="entry name" value="NT_KNTase_like"/>
    <property type="match status" value="1"/>
</dbReference>
<evidence type="ECO:0000259" key="1">
    <source>
        <dbReference type="Pfam" id="PF18765"/>
    </source>
</evidence>
<dbReference type="PANTHER" id="PTHR43852">
    <property type="entry name" value="NUCLEOTIDYLTRANSFERASE"/>
    <property type="match status" value="1"/>
</dbReference>
<organism evidence="2 3">
    <name type="scientific">Candidatus Kaiserbacteria bacterium RIFCSPLOWO2_01_FULL_50_24</name>
    <dbReference type="NCBI Taxonomy" id="1798507"/>
    <lineage>
        <taxon>Bacteria</taxon>
        <taxon>Candidatus Kaiseribacteriota</taxon>
    </lineage>
</organism>
<comment type="caution">
    <text evidence="2">The sequence shown here is derived from an EMBL/GenBank/DDBJ whole genome shotgun (WGS) entry which is preliminary data.</text>
</comment>
<accession>A0A1F6EI27</accession>
<dbReference type="InterPro" id="IPR043519">
    <property type="entry name" value="NT_sf"/>
</dbReference>
<dbReference type="PANTHER" id="PTHR43852:SF3">
    <property type="entry name" value="NUCLEOTIDYLTRANSFERASE"/>
    <property type="match status" value="1"/>
</dbReference>
<dbReference type="Proteomes" id="UP000178587">
    <property type="component" value="Unassembled WGS sequence"/>
</dbReference>
<feature type="domain" description="Polymerase beta nucleotidyltransferase" evidence="1">
    <location>
        <begin position="17"/>
        <end position="101"/>
    </location>
</feature>
<dbReference type="Pfam" id="PF18765">
    <property type="entry name" value="Polbeta"/>
    <property type="match status" value="1"/>
</dbReference>
<dbReference type="NCBIfam" id="NF047752">
    <property type="entry name" value="MntA_antitoxin"/>
    <property type="match status" value="1"/>
</dbReference>
<dbReference type="InterPro" id="IPR041633">
    <property type="entry name" value="Polbeta"/>
</dbReference>
<reference evidence="2 3" key="1">
    <citation type="journal article" date="2016" name="Nat. Commun.">
        <title>Thousands of microbial genomes shed light on interconnected biogeochemical processes in an aquifer system.</title>
        <authorList>
            <person name="Anantharaman K."/>
            <person name="Brown C.T."/>
            <person name="Hug L.A."/>
            <person name="Sharon I."/>
            <person name="Castelle C.J."/>
            <person name="Probst A.J."/>
            <person name="Thomas B.C."/>
            <person name="Singh A."/>
            <person name="Wilkins M.J."/>
            <person name="Karaoz U."/>
            <person name="Brodie E.L."/>
            <person name="Williams K.H."/>
            <person name="Hubbard S.S."/>
            <person name="Banfield J.F."/>
        </authorList>
    </citation>
    <scope>NUCLEOTIDE SEQUENCE [LARGE SCALE GENOMIC DNA]</scope>
</reference>
<dbReference type="InterPro" id="IPR052930">
    <property type="entry name" value="TA_antitoxin_MntA"/>
</dbReference>
<dbReference type="STRING" id="1798507.A3A34_03395"/>
<dbReference type="AlphaFoldDB" id="A0A1F6EI27"/>
<dbReference type="Gene3D" id="3.30.460.10">
    <property type="entry name" value="Beta Polymerase, domain 2"/>
    <property type="match status" value="1"/>
</dbReference>
<dbReference type="SUPFAM" id="SSF81301">
    <property type="entry name" value="Nucleotidyltransferase"/>
    <property type="match status" value="1"/>
</dbReference>
<name>A0A1F6EI27_9BACT</name>
<protein>
    <recommendedName>
        <fullName evidence="1">Polymerase beta nucleotidyltransferase domain-containing protein</fullName>
    </recommendedName>
</protein>
<dbReference type="EMBL" id="MFLU01000022">
    <property type="protein sequence ID" value="OGG73299.1"/>
    <property type="molecule type" value="Genomic_DNA"/>
</dbReference>